<proteinExistence type="predicted"/>
<dbReference type="InterPro" id="IPR006016">
    <property type="entry name" value="UspA"/>
</dbReference>
<gene>
    <name evidence="2" type="ORF">ELS19_00385</name>
</gene>
<dbReference type="SUPFAM" id="SSF52402">
    <property type="entry name" value="Adenine nucleotide alpha hydrolases-like"/>
    <property type="match status" value="1"/>
</dbReference>
<feature type="domain" description="UspA" evidence="1">
    <location>
        <begin position="5"/>
        <end position="142"/>
    </location>
</feature>
<comment type="caution">
    <text evidence="2">The sequence shown here is derived from an EMBL/GenBank/DDBJ whole genome shotgun (WGS) entry which is preliminary data.</text>
</comment>
<dbReference type="RefSeq" id="WP_129783028.1">
    <property type="nucleotide sequence ID" value="NZ_RZHH01000001.1"/>
</dbReference>
<dbReference type="Pfam" id="PF00582">
    <property type="entry name" value="Usp"/>
    <property type="match status" value="1"/>
</dbReference>
<sequence>MDRGVVTIDDTESHRELLCEAAEHAESADAELLLLRFLDEKTYEQEIETLETIGNIENVNYTADEVTEAVTANTRELAEVVLEEFDVDFNVAVSVTSDKRRADRLIETGAAHDCDHAFIVGESSSPTGKALFGDFAQNVILNFGGYVTVTFDKRQ</sequence>
<dbReference type="Proteomes" id="UP000294028">
    <property type="component" value="Unassembled WGS sequence"/>
</dbReference>
<accession>A0A482TDV4</accession>
<organism evidence="2 3">
    <name type="scientific">Halogeometricum borinquense</name>
    <dbReference type="NCBI Taxonomy" id="60847"/>
    <lineage>
        <taxon>Archaea</taxon>
        <taxon>Methanobacteriati</taxon>
        <taxon>Methanobacteriota</taxon>
        <taxon>Stenosarchaea group</taxon>
        <taxon>Halobacteria</taxon>
        <taxon>Halobacteriales</taxon>
        <taxon>Haloferacaceae</taxon>
        <taxon>Halogeometricum</taxon>
    </lineage>
</organism>
<reference evidence="2 3" key="1">
    <citation type="submission" date="2018-12" db="EMBL/GenBank/DDBJ databases">
        <title>Genome analysis provides insights into bioremediation potentialities of Halogeometricum borinquense strain N11.</title>
        <authorList>
            <person name="Najjari A."/>
            <person name="Youssef N."/>
            <person name="Fhoula I."/>
            <person name="Ben Dhia O."/>
            <person name="Mahjoubi M."/>
            <person name="Ouzari H.I."/>
            <person name="Cherif A."/>
        </authorList>
    </citation>
    <scope>NUCLEOTIDE SEQUENCE [LARGE SCALE GENOMIC DNA]</scope>
    <source>
        <strain evidence="2 3">N11</strain>
    </source>
</reference>
<protein>
    <submittedName>
        <fullName evidence="2">Universal stress protein</fullName>
    </submittedName>
</protein>
<evidence type="ECO:0000313" key="3">
    <source>
        <dbReference type="Proteomes" id="UP000294028"/>
    </source>
</evidence>
<dbReference type="InterPro" id="IPR014729">
    <property type="entry name" value="Rossmann-like_a/b/a_fold"/>
</dbReference>
<evidence type="ECO:0000313" key="2">
    <source>
        <dbReference type="EMBL" id="RYJ19496.1"/>
    </source>
</evidence>
<evidence type="ECO:0000259" key="1">
    <source>
        <dbReference type="Pfam" id="PF00582"/>
    </source>
</evidence>
<dbReference type="Gene3D" id="3.40.50.620">
    <property type="entry name" value="HUPs"/>
    <property type="match status" value="1"/>
</dbReference>
<dbReference type="EMBL" id="RZHH01000001">
    <property type="protein sequence ID" value="RYJ19496.1"/>
    <property type="molecule type" value="Genomic_DNA"/>
</dbReference>
<name>A0A482TDV4_9EURY</name>
<dbReference type="AlphaFoldDB" id="A0A482TDV4"/>